<reference evidence="2 3" key="1">
    <citation type="journal article" date="2018" name="PLoS Genet.">
        <title>Repeat elements organise 3D genome structure and mediate transcription in the filamentous fungus Epichloe festucae.</title>
        <authorList>
            <person name="Winter D.J."/>
            <person name="Ganley A.R.D."/>
            <person name="Young C.A."/>
            <person name="Liachko I."/>
            <person name="Schardl C.L."/>
            <person name="Dupont P.Y."/>
            <person name="Berry D."/>
            <person name="Ram A."/>
            <person name="Scott B."/>
            <person name="Cox M.P."/>
        </authorList>
    </citation>
    <scope>NUCLEOTIDE SEQUENCE [LARGE SCALE GENOMIC DNA]</scope>
    <source>
        <strain evidence="2 3">Fl1</strain>
    </source>
</reference>
<dbReference type="AlphaFoldDB" id="A0A7S9KTB6"/>
<proteinExistence type="predicted"/>
<gene>
    <name evidence="2" type="ORF">C2857_006102</name>
</gene>
<keyword evidence="3" id="KW-1185">Reference proteome</keyword>
<dbReference type="Proteomes" id="UP000594364">
    <property type="component" value="Chromosome 3"/>
</dbReference>
<protein>
    <submittedName>
        <fullName evidence="2">Uncharacterized protein</fullName>
    </submittedName>
</protein>
<dbReference type="EMBL" id="CP031387">
    <property type="protein sequence ID" value="QPH01898.1"/>
    <property type="molecule type" value="Genomic_DNA"/>
</dbReference>
<feature type="region of interest" description="Disordered" evidence="1">
    <location>
        <begin position="45"/>
        <end position="78"/>
    </location>
</feature>
<sequence>MTTFYNVDGAGNPFLAWLLQCNAEASYTASPVSYYPHPASPSPASSFSIISSPEVASPTQTPPIPDWEPEDEQLGRKSKKSIKKRGIRYFLYKLDECNYNKSAQRWSQFPDAQPEDVEIPGKYQTTPLMLHDRLDPSTLLQCQRCGTRCDLDYNIVDQDQDTAADEQDVAVHILSYVHCPLNSVRQCSVKSRPEWDAGETRMFQTKKVKVSGELEQHLLTMRATKISPKVFEEHDIRPVHRDIYNAYRGLRVLWHRLLLNRRIEPDYFEDDNIDSLPLWGDLMTDVTLVEKQLISHEHMELVYGITPEGADYLHRWKSEWEKELGWLNAFAGWQGRMPPAELPRCRSMAEKVGLGLKALAEAEEKLDGKYENLQRFDTAKVQARALFRGLHSALVSISSVS</sequence>
<evidence type="ECO:0000256" key="1">
    <source>
        <dbReference type="SAM" id="MobiDB-lite"/>
    </source>
</evidence>
<evidence type="ECO:0000313" key="2">
    <source>
        <dbReference type="EMBL" id="QPH01898.1"/>
    </source>
</evidence>
<accession>A0A7S9KTB6</accession>
<dbReference type="OrthoDB" id="4960044at2759"/>
<evidence type="ECO:0000313" key="3">
    <source>
        <dbReference type="Proteomes" id="UP000594364"/>
    </source>
</evidence>
<name>A0A7S9KTB6_EPIFF</name>
<organism evidence="2 3">
    <name type="scientific">Epichloe festucae (strain Fl1)</name>
    <dbReference type="NCBI Taxonomy" id="877507"/>
    <lineage>
        <taxon>Eukaryota</taxon>
        <taxon>Fungi</taxon>
        <taxon>Dikarya</taxon>
        <taxon>Ascomycota</taxon>
        <taxon>Pezizomycotina</taxon>
        <taxon>Sordariomycetes</taxon>
        <taxon>Hypocreomycetidae</taxon>
        <taxon>Hypocreales</taxon>
        <taxon>Clavicipitaceae</taxon>
        <taxon>Epichloe</taxon>
    </lineage>
</organism>
<feature type="compositionally biased region" description="Low complexity" evidence="1">
    <location>
        <begin position="45"/>
        <end position="57"/>
    </location>
</feature>